<comment type="similarity">
    <text evidence="1 4">Belongs to the glycosyl hydrolase 53 family.</text>
</comment>
<evidence type="ECO:0000256" key="1">
    <source>
        <dbReference type="ARBA" id="ARBA00010687"/>
    </source>
</evidence>
<protein>
    <recommendedName>
        <fullName evidence="4">Arabinogalactan endo-beta-1,4-galactanase</fullName>
        <ecNumber evidence="4">3.2.1.89</ecNumber>
    </recommendedName>
</protein>
<dbReference type="InterPro" id="IPR017853">
    <property type="entry name" value="GH"/>
</dbReference>
<dbReference type="GO" id="GO:0031218">
    <property type="term" value="F:arabinogalactan endo-1,4-beta-galactosidase activity"/>
    <property type="evidence" value="ECO:0007669"/>
    <property type="project" value="UniProtKB-EC"/>
</dbReference>
<evidence type="ECO:0000313" key="5">
    <source>
        <dbReference type="EMBL" id="SEO11745.1"/>
    </source>
</evidence>
<sequence>MKEVAVRGVDISTLAEVEAHGGTFFLNHNTVDLFEILKKKNINTVRLKLWVDPYDEHKKPYLGGTNDLTTMLKLAKRAKDTGMQFMLNLHYSDFWVDPKKQTKPKQWATLTGKELEQAVYTYTKDVLRACDECGVIPDYIQIGNEITNGMLWPDGETPHYLAEERRFASVDSLTKRKQYDSLARLLEAGISATRESYCKQQLKIILHLDFGGADDLYREWFDQMTARAIDYDIIGLSYYPYWHEDLHALQNNLTQLGERFNKDMIIVETAFGFTSEAPNEGENICTADLATKTGYSLSIEGQTTFLQDLLTCVRKAHGSGYQTLGIVYWEPAWLPVKGTSWASLAGMKYANDIADTGNHWANQGLFDFNGNALESLNLFVN</sequence>
<dbReference type="AlphaFoldDB" id="A0A1H8M311"/>
<comment type="catalytic activity">
    <reaction evidence="4">
        <text>The enzyme specifically hydrolyzes (1-&gt;4)-beta-D-galactosidic linkages in type I arabinogalactans.</text>
        <dbReference type="EC" id="3.2.1.89"/>
    </reaction>
</comment>
<dbReference type="SUPFAM" id="SSF51445">
    <property type="entry name" value="(Trans)glycosidases"/>
    <property type="match status" value="1"/>
</dbReference>
<dbReference type="GO" id="GO:0045490">
    <property type="term" value="P:pectin catabolic process"/>
    <property type="evidence" value="ECO:0007669"/>
    <property type="project" value="TreeGrafter"/>
</dbReference>
<gene>
    <name evidence="5" type="ORF">SAMN04488134_10413</name>
</gene>
<dbReference type="PANTHER" id="PTHR34983">
    <property type="entry name" value="ARABINOGALACTAN ENDO-BETA-1,4-GALACTANASE A"/>
    <property type="match status" value="1"/>
</dbReference>
<evidence type="ECO:0000256" key="2">
    <source>
        <dbReference type="ARBA" id="ARBA00022801"/>
    </source>
</evidence>
<proteinExistence type="inferred from homology"/>
<dbReference type="RefSeq" id="WP_091496331.1">
    <property type="nucleotide sequence ID" value="NZ_FODJ01000004.1"/>
</dbReference>
<accession>A0A1H8M311</accession>
<dbReference type="Proteomes" id="UP000199300">
    <property type="component" value="Unassembled WGS sequence"/>
</dbReference>
<keyword evidence="3 4" id="KW-0326">Glycosidase</keyword>
<keyword evidence="6" id="KW-1185">Reference proteome</keyword>
<dbReference type="GO" id="GO:0015926">
    <property type="term" value="F:glucosidase activity"/>
    <property type="evidence" value="ECO:0007669"/>
    <property type="project" value="InterPro"/>
</dbReference>
<dbReference type="EMBL" id="FODJ01000004">
    <property type="protein sequence ID" value="SEO11745.1"/>
    <property type="molecule type" value="Genomic_DNA"/>
</dbReference>
<dbReference type="EC" id="3.2.1.89" evidence="4"/>
<dbReference type="OrthoDB" id="9768786at2"/>
<evidence type="ECO:0000256" key="4">
    <source>
        <dbReference type="RuleBase" id="RU361192"/>
    </source>
</evidence>
<reference evidence="5 6" key="1">
    <citation type="submission" date="2016-10" db="EMBL/GenBank/DDBJ databases">
        <authorList>
            <person name="de Groot N.N."/>
        </authorList>
    </citation>
    <scope>NUCLEOTIDE SEQUENCE [LARGE SCALE GENOMIC DNA]</scope>
    <source>
        <strain evidence="5 6">CGMCC 1.10434</strain>
    </source>
</reference>
<dbReference type="Gene3D" id="3.20.20.80">
    <property type="entry name" value="Glycosidases"/>
    <property type="match status" value="1"/>
</dbReference>
<evidence type="ECO:0000256" key="3">
    <source>
        <dbReference type="ARBA" id="ARBA00023295"/>
    </source>
</evidence>
<keyword evidence="2 4" id="KW-0378">Hydrolase</keyword>
<dbReference type="PANTHER" id="PTHR34983:SF2">
    <property type="entry name" value="ENDO-BETA-1,4-GALACTANASE"/>
    <property type="match status" value="1"/>
</dbReference>
<name>A0A1H8M311_9BACI</name>
<dbReference type="Pfam" id="PF07745">
    <property type="entry name" value="Glyco_hydro_53"/>
    <property type="match status" value="1"/>
</dbReference>
<dbReference type="STRING" id="872970.SAMN04488134_10413"/>
<dbReference type="InterPro" id="IPR011683">
    <property type="entry name" value="Glyco_hydro_53"/>
</dbReference>
<organism evidence="5 6">
    <name type="scientific">Amphibacillus marinus</name>
    <dbReference type="NCBI Taxonomy" id="872970"/>
    <lineage>
        <taxon>Bacteria</taxon>
        <taxon>Bacillati</taxon>
        <taxon>Bacillota</taxon>
        <taxon>Bacilli</taxon>
        <taxon>Bacillales</taxon>
        <taxon>Bacillaceae</taxon>
        <taxon>Amphibacillus</taxon>
    </lineage>
</organism>
<evidence type="ECO:0000313" key="6">
    <source>
        <dbReference type="Proteomes" id="UP000199300"/>
    </source>
</evidence>